<sequence>MAMAMMAISAPFGSGALGVRSKVRPPMFLTVRYAATGDNTSLPLDSAKFDKKRFRHDWTRSDNYNRKGFGHKKETLELMNSQYTS</sequence>
<reference evidence="1" key="1">
    <citation type="submission" date="2020-01" db="EMBL/GenBank/DDBJ databases">
        <title>Genome sequence of Kobresia littledalei, the first chromosome-level genome in the family Cyperaceae.</title>
        <authorList>
            <person name="Qu G."/>
        </authorList>
    </citation>
    <scope>NUCLEOTIDE SEQUENCE</scope>
    <source>
        <strain evidence="1">C.B.Clarke</strain>
        <tissue evidence="1">Leaf</tissue>
    </source>
</reference>
<evidence type="ECO:0000313" key="2">
    <source>
        <dbReference type="Proteomes" id="UP000623129"/>
    </source>
</evidence>
<name>A0A833QC73_9POAL</name>
<accession>A0A833QC73</accession>
<dbReference type="AlphaFoldDB" id="A0A833QC73"/>
<evidence type="ECO:0000313" key="1">
    <source>
        <dbReference type="EMBL" id="KAF3320433.1"/>
    </source>
</evidence>
<dbReference type="EMBL" id="SWLB01000029">
    <property type="protein sequence ID" value="KAF3320433.1"/>
    <property type="molecule type" value="Genomic_DNA"/>
</dbReference>
<proteinExistence type="predicted"/>
<comment type="caution">
    <text evidence="1">The sequence shown here is derived from an EMBL/GenBank/DDBJ whole genome shotgun (WGS) entry which is preliminary data.</text>
</comment>
<dbReference type="OrthoDB" id="1113322at2759"/>
<gene>
    <name evidence="1" type="ORF">FCM35_KLT15129</name>
</gene>
<dbReference type="Proteomes" id="UP000623129">
    <property type="component" value="Unassembled WGS sequence"/>
</dbReference>
<keyword evidence="2" id="KW-1185">Reference proteome</keyword>
<organism evidence="1 2">
    <name type="scientific">Carex littledalei</name>
    <dbReference type="NCBI Taxonomy" id="544730"/>
    <lineage>
        <taxon>Eukaryota</taxon>
        <taxon>Viridiplantae</taxon>
        <taxon>Streptophyta</taxon>
        <taxon>Embryophyta</taxon>
        <taxon>Tracheophyta</taxon>
        <taxon>Spermatophyta</taxon>
        <taxon>Magnoliopsida</taxon>
        <taxon>Liliopsida</taxon>
        <taxon>Poales</taxon>
        <taxon>Cyperaceae</taxon>
        <taxon>Cyperoideae</taxon>
        <taxon>Cariceae</taxon>
        <taxon>Carex</taxon>
        <taxon>Carex subgen. Euthyceras</taxon>
    </lineage>
</organism>
<protein>
    <submittedName>
        <fullName evidence="1">4-hydroxy-3-methylbut-2-enyl</fullName>
    </submittedName>
</protein>